<evidence type="ECO:0000256" key="1">
    <source>
        <dbReference type="ARBA" id="ARBA00004127"/>
    </source>
</evidence>
<keyword evidence="4 5" id="KW-0472">Membrane</keyword>
<evidence type="ECO:0000256" key="5">
    <source>
        <dbReference type="SAM" id="Phobius"/>
    </source>
</evidence>
<evidence type="ECO:0000313" key="7">
    <source>
        <dbReference type="EMBL" id="AIJ23245.1"/>
    </source>
</evidence>
<evidence type="ECO:0000256" key="3">
    <source>
        <dbReference type="ARBA" id="ARBA00022989"/>
    </source>
</evidence>
<name>A0A076MWY0_AMYME</name>
<feature type="domain" description="DUF1232" evidence="6">
    <location>
        <begin position="61"/>
        <end position="97"/>
    </location>
</feature>
<dbReference type="PATRIC" id="fig|1068978.7.peg.3370"/>
<dbReference type="GO" id="GO:0012505">
    <property type="term" value="C:endomembrane system"/>
    <property type="evidence" value="ECO:0007669"/>
    <property type="project" value="UniProtKB-SubCell"/>
</dbReference>
<evidence type="ECO:0000256" key="2">
    <source>
        <dbReference type="ARBA" id="ARBA00022692"/>
    </source>
</evidence>
<dbReference type="STRING" id="1068978.AMETH_3153"/>
<feature type="transmembrane region" description="Helical" evidence="5">
    <location>
        <begin position="6"/>
        <end position="29"/>
    </location>
</feature>
<dbReference type="AlphaFoldDB" id="A0A076MWY0"/>
<dbReference type="Proteomes" id="UP000062973">
    <property type="component" value="Chromosome"/>
</dbReference>
<protein>
    <recommendedName>
        <fullName evidence="6">DUF1232 domain-containing protein</fullName>
    </recommendedName>
</protein>
<comment type="subcellular location">
    <subcellularLocation>
        <location evidence="1">Endomembrane system</location>
        <topology evidence="1">Multi-pass membrane protein</topology>
    </subcellularLocation>
</comment>
<dbReference type="InterPro" id="IPR010652">
    <property type="entry name" value="DUF1232"/>
</dbReference>
<sequence length="141" mass="15442">MPGWLTGVLIAAGVVLASWVLLILLATLLPPGLARDLARFLPDCVVTVRRLRKDPRVPRRAKVAIVFAGLWVLSPVDLIPEFLPVIGPLDDVVVVALALRYAARRVPREVLDQAWPGNRDLLDRLAGRRGGKSPDTETSEE</sequence>
<gene>
    <name evidence="7" type="ORF">AMETH_3153</name>
</gene>
<dbReference type="eggNOG" id="COG3339">
    <property type="taxonomic scope" value="Bacteria"/>
</dbReference>
<keyword evidence="3 5" id="KW-1133">Transmembrane helix</keyword>
<evidence type="ECO:0000256" key="4">
    <source>
        <dbReference type="ARBA" id="ARBA00023136"/>
    </source>
</evidence>
<dbReference type="RefSeq" id="WP_017987844.1">
    <property type="nucleotide sequence ID" value="NZ_AQUL01000002.1"/>
</dbReference>
<dbReference type="KEGG" id="amq:AMETH_3153"/>
<proteinExistence type="predicted"/>
<evidence type="ECO:0000313" key="8">
    <source>
        <dbReference type="Proteomes" id="UP000062973"/>
    </source>
</evidence>
<organism evidence="7 8">
    <name type="scientific">Amycolatopsis methanolica 239</name>
    <dbReference type="NCBI Taxonomy" id="1068978"/>
    <lineage>
        <taxon>Bacteria</taxon>
        <taxon>Bacillati</taxon>
        <taxon>Actinomycetota</taxon>
        <taxon>Actinomycetes</taxon>
        <taxon>Pseudonocardiales</taxon>
        <taxon>Pseudonocardiaceae</taxon>
        <taxon>Amycolatopsis</taxon>
        <taxon>Amycolatopsis methanolica group</taxon>
    </lineage>
</organism>
<keyword evidence="2 5" id="KW-0812">Transmembrane</keyword>
<dbReference type="EMBL" id="CP009110">
    <property type="protein sequence ID" value="AIJ23245.1"/>
    <property type="molecule type" value="Genomic_DNA"/>
</dbReference>
<dbReference type="HOGENOM" id="CLU_130372_0_0_11"/>
<accession>A0A076MWY0</accession>
<dbReference type="Pfam" id="PF06803">
    <property type="entry name" value="DUF1232"/>
    <property type="match status" value="1"/>
</dbReference>
<reference evidence="7 8" key="1">
    <citation type="submission" date="2014-07" db="EMBL/GenBank/DDBJ databases">
        <title>Whole Genome Sequence of the Amycolatopsis methanolica 239.</title>
        <authorList>
            <person name="Tang B."/>
        </authorList>
    </citation>
    <scope>NUCLEOTIDE SEQUENCE [LARGE SCALE GENOMIC DNA]</scope>
    <source>
        <strain evidence="7 8">239</strain>
    </source>
</reference>
<keyword evidence="8" id="KW-1185">Reference proteome</keyword>
<dbReference type="OrthoDB" id="9804184at2"/>
<evidence type="ECO:0000259" key="6">
    <source>
        <dbReference type="Pfam" id="PF06803"/>
    </source>
</evidence>